<keyword evidence="2 3" id="KW-0802">TPR repeat</keyword>
<evidence type="ECO:0000256" key="4">
    <source>
        <dbReference type="SAM" id="MobiDB-lite"/>
    </source>
</evidence>
<dbReference type="InterPro" id="IPR019734">
    <property type="entry name" value="TPR_rpt"/>
</dbReference>
<proteinExistence type="predicted"/>
<dbReference type="InterPro" id="IPR021183">
    <property type="entry name" value="NatA_aux_su"/>
</dbReference>
<dbReference type="Pfam" id="PF14559">
    <property type="entry name" value="TPR_19"/>
    <property type="match status" value="1"/>
</dbReference>
<keyword evidence="6" id="KW-1185">Reference proteome</keyword>
<evidence type="ECO:0000256" key="3">
    <source>
        <dbReference type="PROSITE-ProRule" id="PRU00339"/>
    </source>
</evidence>
<dbReference type="SMART" id="SM00028">
    <property type="entry name" value="TPR"/>
    <property type="match status" value="5"/>
</dbReference>
<dbReference type="Pfam" id="PF12569">
    <property type="entry name" value="NatA_aux_su"/>
    <property type="match status" value="1"/>
</dbReference>
<dbReference type="Gene3D" id="1.25.40.1040">
    <property type="match status" value="1"/>
</dbReference>
<protein>
    <submittedName>
        <fullName evidence="5">Uncharacterized protein</fullName>
    </submittedName>
</protein>
<feature type="compositionally biased region" description="Basic residues" evidence="4">
    <location>
        <begin position="618"/>
        <end position="632"/>
    </location>
</feature>
<dbReference type="Gene3D" id="1.25.40.1010">
    <property type="match status" value="1"/>
</dbReference>
<dbReference type="PIRSF" id="PIRSF000422">
    <property type="entry name" value="N-terminal-AcTrfase-A_aux_su"/>
    <property type="match status" value="1"/>
</dbReference>
<comment type="caution">
    <text evidence="5">The sequence shown here is derived from an EMBL/GenBank/DDBJ whole genome shotgun (WGS) entry which is preliminary data.</text>
</comment>
<dbReference type="EMBL" id="JABELV010000001">
    <property type="protein sequence ID" value="KAG7580113.1"/>
    <property type="molecule type" value="Genomic_DNA"/>
</dbReference>
<reference evidence="5" key="1">
    <citation type="submission" date="2020-04" db="EMBL/GenBank/DDBJ databases">
        <title>Analysis of mating type loci in Filobasidium floriforme.</title>
        <authorList>
            <person name="Nowrousian M."/>
        </authorList>
    </citation>
    <scope>NUCLEOTIDE SEQUENCE</scope>
    <source>
        <strain evidence="5">CBS 6242</strain>
    </source>
</reference>
<accession>A0A8K0JTX5</accession>
<feature type="repeat" description="TPR" evidence="3">
    <location>
        <begin position="247"/>
        <end position="280"/>
    </location>
</feature>
<feature type="region of interest" description="Disordered" evidence="4">
    <location>
        <begin position="611"/>
        <end position="660"/>
    </location>
</feature>
<dbReference type="PROSITE" id="PS50005">
    <property type="entry name" value="TPR"/>
    <property type="match status" value="1"/>
</dbReference>
<keyword evidence="1" id="KW-0677">Repeat</keyword>
<dbReference type="PANTHER" id="PTHR22767">
    <property type="entry name" value="N-TERMINAL ACETYLTRANSFERASE-RELATED"/>
    <property type="match status" value="1"/>
</dbReference>
<evidence type="ECO:0000313" key="5">
    <source>
        <dbReference type="EMBL" id="KAG7580113.1"/>
    </source>
</evidence>
<dbReference type="InterPro" id="IPR011990">
    <property type="entry name" value="TPR-like_helical_dom_sf"/>
</dbReference>
<dbReference type="Proteomes" id="UP000812966">
    <property type="component" value="Unassembled WGS sequence"/>
</dbReference>
<sequence>MASKADSAARAKAIKDRALPTKESGLFRQLLQHYEAKQHKQGIKAADQILKKFPNHGETLAIKALVIHSSLPHNHPTATSQPKGEEANRLIDTALRKDPYSHITHHVHSIILRADKDFAGAADALRKAREIDPENIPLIRDSISLYTQLKHYDEAQQARIKYHTLRPNMKANWVTVAIGYELCGEPQNALNVYDQLGKALKDTGYDSVEKAELCIHTIRLMVEVGRYPDALELLRKSVDDKTLPPICDVMTLEATIYEKLGQKEKAEEQYRKLIELNPDNLSYYGDLMFLKGIDFDSTISEDLLPKTLTIMDGFAESYPRASAPKRLILDIVNGDEFRSRVKAYMQKAFEKGVPSLFSDLKELCRAEEKQKIIQEAAEEFREHYEAKDESEPYSEALLWTYYFIASSISHRTCPQKDYARALELLDIAGKRHPTVPEVLFARGHVLKRAGDLEGAARALEQARLLDKSDRFLNGKAGKYWLRAGQIEKAGQVFGLFTKKDAPTPGADLKDMQCSWYLIEEGDAYRRAGNLPLAVKRYEQVIAIYQELEDDEYDFHTYSLRKLTLDAYQQMMKFDRELRSDRWFTRAAASACEVYALIHDDPSLREIRLSPEEEAERKKAAKKAQKAGSKAKKAAASAPTDPKKEKEEPSLPDSDPAGADYLKEVNPLDAMERLVQAMRRTPTLESWLVEFELAMRKKQFMRMRLAMSHAHDLAPDHPKVHEKCIALAIFCRSEAGVKALAEGQKEINEVALAEIEKFIPQDASALRTNSDYLQQHQDAGHIFAAARSLHLILSNQLGEGQSELSGDDKRQVEETLMQIVSPDVQPDLAVYKQALAFYVSPLKSSDEARSAFLSAVRKNLPLGFDFKELSEIASRREAWAKEDDSVATNGDSKK</sequence>
<evidence type="ECO:0000256" key="2">
    <source>
        <dbReference type="ARBA" id="ARBA00022803"/>
    </source>
</evidence>
<evidence type="ECO:0000313" key="6">
    <source>
        <dbReference type="Proteomes" id="UP000812966"/>
    </source>
</evidence>
<dbReference type="PANTHER" id="PTHR22767:SF2">
    <property type="entry name" value="N(ALPHA)-ACETYLTRANSFERASE 15_16, ISOFORM A"/>
    <property type="match status" value="1"/>
</dbReference>
<dbReference type="SUPFAM" id="SSF48452">
    <property type="entry name" value="TPR-like"/>
    <property type="match status" value="2"/>
</dbReference>
<gene>
    <name evidence="5" type="ORF">FFLO_00084</name>
</gene>
<evidence type="ECO:0000256" key="1">
    <source>
        <dbReference type="ARBA" id="ARBA00022737"/>
    </source>
</evidence>
<organism evidence="5 6">
    <name type="scientific">Filobasidium floriforme</name>
    <dbReference type="NCBI Taxonomy" id="5210"/>
    <lineage>
        <taxon>Eukaryota</taxon>
        <taxon>Fungi</taxon>
        <taxon>Dikarya</taxon>
        <taxon>Basidiomycota</taxon>
        <taxon>Agaricomycotina</taxon>
        <taxon>Tremellomycetes</taxon>
        <taxon>Filobasidiales</taxon>
        <taxon>Filobasidiaceae</taxon>
        <taxon>Filobasidium</taxon>
    </lineage>
</organism>
<dbReference type="AlphaFoldDB" id="A0A8K0JTX5"/>
<dbReference type="GO" id="GO:0031415">
    <property type="term" value="C:NatA complex"/>
    <property type="evidence" value="ECO:0007669"/>
    <property type="project" value="TreeGrafter"/>
</dbReference>
<name>A0A8K0JTX5_9TREE</name>